<dbReference type="GO" id="GO:0016747">
    <property type="term" value="F:acyltransferase activity, transferring groups other than amino-acyl groups"/>
    <property type="evidence" value="ECO:0007669"/>
    <property type="project" value="InterPro"/>
</dbReference>
<name>A0A2S7IH72_9BACT</name>
<comment type="caution">
    <text evidence="4">The sequence shown here is derived from an EMBL/GenBank/DDBJ whole genome shotgun (WGS) entry which is preliminary data.</text>
</comment>
<dbReference type="CDD" id="cd04301">
    <property type="entry name" value="NAT_SF"/>
    <property type="match status" value="1"/>
</dbReference>
<dbReference type="AlphaFoldDB" id="A0A2S7IH72"/>
<dbReference type="Proteomes" id="UP000239590">
    <property type="component" value="Unassembled WGS sequence"/>
</dbReference>
<organism evidence="4 5">
    <name type="scientific">Siphonobacter curvatus</name>
    <dbReference type="NCBI Taxonomy" id="2094562"/>
    <lineage>
        <taxon>Bacteria</taxon>
        <taxon>Pseudomonadati</taxon>
        <taxon>Bacteroidota</taxon>
        <taxon>Cytophagia</taxon>
        <taxon>Cytophagales</taxon>
        <taxon>Cytophagaceae</taxon>
        <taxon>Siphonobacter</taxon>
    </lineage>
</organism>
<dbReference type="PANTHER" id="PTHR43800">
    <property type="entry name" value="PEPTIDYL-LYSINE N-ACETYLTRANSFERASE YJAB"/>
    <property type="match status" value="1"/>
</dbReference>
<dbReference type="InterPro" id="IPR000182">
    <property type="entry name" value="GNAT_dom"/>
</dbReference>
<proteinExistence type="predicted"/>
<reference evidence="5" key="1">
    <citation type="submission" date="2018-02" db="EMBL/GenBank/DDBJ databases">
        <title>Genome sequencing of Solimonas sp. HR-BB.</title>
        <authorList>
            <person name="Lee Y."/>
            <person name="Jeon C.O."/>
        </authorList>
    </citation>
    <scope>NUCLEOTIDE SEQUENCE [LARGE SCALE GENOMIC DNA]</scope>
    <source>
        <strain evidence="5">HR-U</strain>
    </source>
</reference>
<evidence type="ECO:0000256" key="1">
    <source>
        <dbReference type="ARBA" id="ARBA00022679"/>
    </source>
</evidence>
<dbReference type="InterPro" id="IPR016181">
    <property type="entry name" value="Acyl_CoA_acyltransferase"/>
</dbReference>
<gene>
    <name evidence="4" type="ORF">C5O19_20365</name>
</gene>
<dbReference type="SUPFAM" id="SSF55729">
    <property type="entry name" value="Acyl-CoA N-acyltransferases (Nat)"/>
    <property type="match status" value="1"/>
</dbReference>
<evidence type="ECO:0000259" key="3">
    <source>
        <dbReference type="PROSITE" id="PS51186"/>
    </source>
</evidence>
<dbReference type="EMBL" id="PTRA01000005">
    <property type="protein sequence ID" value="PQA54909.1"/>
    <property type="molecule type" value="Genomic_DNA"/>
</dbReference>
<evidence type="ECO:0000313" key="5">
    <source>
        <dbReference type="Proteomes" id="UP000239590"/>
    </source>
</evidence>
<dbReference type="PROSITE" id="PS51186">
    <property type="entry name" value="GNAT"/>
    <property type="match status" value="1"/>
</dbReference>
<keyword evidence="2" id="KW-0012">Acyltransferase</keyword>
<keyword evidence="1 4" id="KW-0808">Transferase</keyword>
<dbReference type="NCBIfam" id="NF007807">
    <property type="entry name" value="PRK10514.1"/>
    <property type="match status" value="1"/>
</dbReference>
<dbReference type="Gene3D" id="3.40.630.30">
    <property type="match status" value="1"/>
</dbReference>
<dbReference type="OrthoDB" id="9789605at2"/>
<dbReference type="PANTHER" id="PTHR43800:SF1">
    <property type="entry name" value="PEPTIDYL-LYSINE N-ACETYLTRANSFERASE YJAB"/>
    <property type="match status" value="1"/>
</dbReference>
<keyword evidence="5" id="KW-1185">Reference proteome</keyword>
<sequence length="158" mass="17491">MAITLTTVLPADYSELTDVWEASVRATHDFLSEADIQAFRPLILNEFLAMVDLTAARNEVGKILGFVGVAEQKVEMLFLHPDARGKGLGKQLLRHAITHKQATTVDVNEQNPQALAFYEHLGFVRIGRSEVDGMGKPYPLLHLALITDSISHESPRES</sequence>
<protein>
    <submittedName>
        <fullName evidence="4">Acetyltransferase</fullName>
    </submittedName>
</protein>
<accession>A0A2S7IH72</accession>
<evidence type="ECO:0000256" key="2">
    <source>
        <dbReference type="ARBA" id="ARBA00023315"/>
    </source>
</evidence>
<dbReference type="Pfam" id="PF13508">
    <property type="entry name" value="Acetyltransf_7"/>
    <property type="match status" value="1"/>
</dbReference>
<evidence type="ECO:0000313" key="4">
    <source>
        <dbReference type="EMBL" id="PQA54909.1"/>
    </source>
</evidence>
<dbReference type="RefSeq" id="WP_104715236.1">
    <property type="nucleotide sequence ID" value="NZ_PTRA01000005.1"/>
</dbReference>
<feature type="domain" description="N-acetyltransferase" evidence="3">
    <location>
        <begin position="3"/>
        <end position="139"/>
    </location>
</feature>